<name>A0A1B0GIX7_LUTLO</name>
<dbReference type="VEuPathDB" id="VectorBase:LLOJ005642"/>
<evidence type="ECO:0000256" key="3">
    <source>
        <dbReference type="ARBA" id="ARBA00022729"/>
    </source>
</evidence>
<feature type="chain" id="PRO_5008408347" description="Peptidoglycan-recognition protein" evidence="8">
    <location>
        <begin position="19"/>
        <end position="202"/>
    </location>
</feature>
<dbReference type="CDD" id="cd06583">
    <property type="entry name" value="PGRP"/>
    <property type="match status" value="1"/>
</dbReference>
<reference evidence="11" key="1">
    <citation type="submission" date="2020-05" db="UniProtKB">
        <authorList>
            <consortium name="EnsemblMetazoa"/>
        </authorList>
    </citation>
    <scope>IDENTIFICATION</scope>
    <source>
        <strain evidence="11">Jacobina</strain>
    </source>
</reference>
<dbReference type="FunFam" id="3.40.80.10:FF:000001">
    <property type="entry name" value="Peptidoglycan recognition protein 1"/>
    <property type="match status" value="1"/>
</dbReference>
<dbReference type="SMART" id="SM00701">
    <property type="entry name" value="PGRP"/>
    <property type="match status" value="1"/>
</dbReference>
<evidence type="ECO:0000256" key="4">
    <source>
        <dbReference type="ARBA" id="ARBA00022859"/>
    </source>
</evidence>
<comment type="similarity">
    <text evidence="1 6">Belongs to the N-acetylmuramoyl-L-alanine amidase 2 family.</text>
</comment>
<evidence type="ECO:0000256" key="5">
    <source>
        <dbReference type="ARBA" id="ARBA00023157"/>
    </source>
</evidence>
<dbReference type="GO" id="GO:0008745">
    <property type="term" value="F:N-acetylmuramoyl-L-alanine amidase activity"/>
    <property type="evidence" value="ECO:0007669"/>
    <property type="project" value="InterPro"/>
</dbReference>
<organism evidence="11 12">
    <name type="scientific">Lutzomyia longipalpis</name>
    <name type="common">Sand fly</name>
    <dbReference type="NCBI Taxonomy" id="7200"/>
    <lineage>
        <taxon>Eukaryota</taxon>
        <taxon>Metazoa</taxon>
        <taxon>Ecdysozoa</taxon>
        <taxon>Arthropoda</taxon>
        <taxon>Hexapoda</taxon>
        <taxon>Insecta</taxon>
        <taxon>Pterygota</taxon>
        <taxon>Neoptera</taxon>
        <taxon>Endopterygota</taxon>
        <taxon>Diptera</taxon>
        <taxon>Nematocera</taxon>
        <taxon>Psychodoidea</taxon>
        <taxon>Psychodidae</taxon>
        <taxon>Lutzomyia</taxon>
        <taxon>Lutzomyia</taxon>
    </lineage>
</organism>
<protein>
    <recommendedName>
        <fullName evidence="6">Peptidoglycan-recognition protein</fullName>
    </recommendedName>
</protein>
<dbReference type="InterPro" id="IPR002502">
    <property type="entry name" value="Amidase_domain"/>
</dbReference>
<dbReference type="InterPro" id="IPR015510">
    <property type="entry name" value="PGRP"/>
</dbReference>
<dbReference type="VEuPathDB" id="VectorBase:LLONM1_007146"/>
<dbReference type="Proteomes" id="UP000092461">
    <property type="component" value="Unassembled WGS sequence"/>
</dbReference>
<evidence type="ECO:0000256" key="6">
    <source>
        <dbReference type="PIRNR" id="PIRNR037945"/>
    </source>
</evidence>
<dbReference type="EnsemblMetazoa" id="LLOJ005642-RA">
    <property type="protein sequence ID" value="LLOJ005642-PA"/>
    <property type="gene ID" value="LLOJ005642"/>
</dbReference>
<keyword evidence="12" id="KW-1185">Reference proteome</keyword>
<dbReference type="SUPFAM" id="SSF55846">
    <property type="entry name" value="N-acetylmuramoyl-L-alanine amidase-like"/>
    <property type="match status" value="1"/>
</dbReference>
<dbReference type="GO" id="GO:0045087">
    <property type="term" value="P:innate immune response"/>
    <property type="evidence" value="ECO:0007669"/>
    <property type="project" value="UniProtKB-KW"/>
</dbReference>
<keyword evidence="5 7" id="KW-1015">Disulfide bond</keyword>
<evidence type="ECO:0000259" key="10">
    <source>
        <dbReference type="SMART" id="SM00701"/>
    </source>
</evidence>
<dbReference type="InterPro" id="IPR036505">
    <property type="entry name" value="Amidase/PGRP_sf"/>
</dbReference>
<dbReference type="InterPro" id="IPR006619">
    <property type="entry name" value="PGRP_domain_met/bac"/>
</dbReference>
<keyword evidence="3 8" id="KW-0732">Signal</keyword>
<feature type="signal peptide" evidence="8">
    <location>
        <begin position="1"/>
        <end position="18"/>
    </location>
</feature>
<dbReference type="GO" id="GO:0042834">
    <property type="term" value="F:peptidoglycan binding"/>
    <property type="evidence" value="ECO:0007669"/>
    <property type="project" value="InterPro"/>
</dbReference>
<keyword evidence="4 6" id="KW-0391">Immunity</keyword>
<evidence type="ECO:0000259" key="9">
    <source>
        <dbReference type="SMART" id="SM00644"/>
    </source>
</evidence>
<feature type="disulfide bond" evidence="7">
    <location>
        <begin position="64"/>
        <end position="70"/>
    </location>
</feature>
<sequence>MKSSISFIATILICCAMCETPPSIVLCPSVVSRDEWNANAATETNFLELPVKIVIICHTVTPECTTLQACMRRVKSIQNYHQKEKHWGDIAYNFLIGNDGRVYEGIGWDKVGRHTKQFNEVSIGIAFIGNFSAKLPSKAALDAAKNLLQCGCAEGHLDANYTLFGARDVSNTESPGANLNQEIQNWPHWMTMEQGQIIIPRK</sequence>
<evidence type="ECO:0000256" key="8">
    <source>
        <dbReference type="SAM" id="SignalP"/>
    </source>
</evidence>
<feature type="disulfide bond" evidence="7">
    <location>
        <begin position="27"/>
        <end position="150"/>
    </location>
</feature>
<dbReference type="GO" id="GO:0008270">
    <property type="term" value="F:zinc ion binding"/>
    <property type="evidence" value="ECO:0007669"/>
    <property type="project" value="InterPro"/>
</dbReference>
<evidence type="ECO:0000313" key="11">
    <source>
        <dbReference type="EnsemblMetazoa" id="LLOJ005642-PA"/>
    </source>
</evidence>
<dbReference type="Gene3D" id="3.40.80.10">
    <property type="entry name" value="Peptidoglycan recognition protein-like"/>
    <property type="match status" value="1"/>
</dbReference>
<dbReference type="PANTHER" id="PTHR11022:SF74">
    <property type="entry name" value="PEPTIDOGLYCAN-RECOGNITION PROTEIN SA"/>
    <property type="match status" value="1"/>
</dbReference>
<feature type="domain" description="N-acetylmuramoyl-L-alanine amidase" evidence="9">
    <location>
        <begin position="41"/>
        <end position="176"/>
    </location>
</feature>
<evidence type="ECO:0000256" key="2">
    <source>
        <dbReference type="ARBA" id="ARBA00022588"/>
    </source>
</evidence>
<dbReference type="Pfam" id="PF01510">
    <property type="entry name" value="Amidase_2"/>
    <property type="match status" value="1"/>
</dbReference>
<evidence type="ECO:0000256" key="1">
    <source>
        <dbReference type="ARBA" id="ARBA00007553"/>
    </source>
</evidence>
<evidence type="ECO:0000256" key="7">
    <source>
        <dbReference type="PIRSR" id="PIRSR037945-1"/>
    </source>
</evidence>
<feature type="domain" description="Peptidoglycan recognition protein family" evidence="10">
    <location>
        <begin position="28"/>
        <end position="170"/>
    </location>
</feature>
<dbReference type="AlphaFoldDB" id="A0A1B0GIX7"/>
<dbReference type="PIRSF" id="PIRSF037945">
    <property type="entry name" value="PGRPs"/>
    <property type="match status" value="1"/>
</dbReference>
<accession>A0A1B0GIX7</accession>
<keyword evidence="2 6" id="KW-0399">Innate immunity</keyword>
<evidence type="ECO:0000313" key="12">
    <source>
        <dbReference type="Proteomes" id="UP000092461"/>
    </source>
</evidence>
<dbReference type="GO" id="GO:0009253">
    <property type="term" value="P:peptidoglycan catabolic process"/>
    <property type="evidence" value="ECO:0007669"/>
    <property type="project" value="InterPro"/>
</dbReference>
<dbReference type="EMBL" id="AJWK01017804">
    <property type="status" value="NOT_ANNOTATED_CDS"/>
    <property type="molecule type" value="Genomic_DNA"/>
</dbReference>
<dbReference type="EMBL" id="AJWK01017805">
    <property type="status" value="NOT_ANNOTATED_CDS"/>
    <property type="molecule type" value="Genomic_DNA"/>
</dbReference>
<proteinExistence type="inferred from homology"/>
<dbReference type="SMART" id="SM00644">
    <property type="entry name" value="Ami_2"/>
    <property type="match status" value="1"/>
</dbReference>
<dbReference type="InterPro" id="IPR017331">
    <property type="entry name" value="Peptidoglycan_recognition"/>
</dbReference>
<dbReference type="PANTHER" id="PTHR11022">
    <property type="entry name" value="PEPTIDOGLYCAN RECOGNITION PROTEIN"/>
    <property type="match status" value="1"/>
</dbReference>